<dbReference type="Proteomes" id="UP000037069">
    <property type="component" value="Unassembled WGS sequence"/>
</dbReference>
<keyword evidence="2" id="KW-1185">Reference proteome</keyword>
<evidence type="ECO:0000313" key="1">
    <source>
        <dbReference type="EMBL" id="KNC33507.1"/>
    </source>
</evidence>
<gene>
    <name evidence="1" type="ORF">FF38_05817</name>
</gene>
<proteinExistence type="predicted"/>
<reference evidence="1 2" key="1">
    <citation type="journal article" date="2015" name="Nat. Commun.">
        <title>Lucilia cuprina genome unlocks parasitic fly biology to underpin future interventions.</title>
        <authorList>
            <person name="Anstead C.A."/>
            <person name="Korhonen P.K."/>
            <person name="Young N.D."/>
            <person name="Hall R.S."/>
            <person name="Jex A.R."/>
            <person name="Murali S.C."/>
            <person name="Hughes D.S."/>
            <person name="Lee S.F."/>
            <person name="Perry T."/>
            <person name="Stroehlein A.J."/>
            <person name="Ansell B.R."/>
            <person name="Breugelmans B."/>
            <person name="Hofmann A."/>
            <person name="Qu J."/>
            <person name="Dugan S."/>
            <person name="Lee S.L."/>
            <person name="Chao H."/>
            <person name="Dinh H."/>
            <person name="Han Y."/>
            <person name="Doddapaneni H.V."/>
            <person name="Worley K.C."/>
            <person name="Muzny D.M."/>
            <person name="Ioannidis P."/>
            <person name="Waterhouse R.M."/>
            <person name="Zdobnov E.M."/>
            <person name="James P.J."/>
            <person name="Bagnall N.H."/>
            <person name="Kotze A.C."/>
            <person name="Gibbs R.A."/>
            <person name="Richards S."/>
            <person name="Batterham P."/>
            <person name="Gasser R.B."/>
        </authorList>
    </citation>
    <scope>NUCLEOTIDE SEQUENCE [LARGE SCALE GENOMIC DNA]</scope>
    <source>
        <strain evidence="1 2">LS</strain>
        <tissue evidence="1">Full body</tissue>
    </source>
</reference>
<name>A0A0L0CMR6_LUCCU</name>
<dbReference type="AlphaFoldDB" id="A0A0L0CMR6"/>
<comment type="caution">
    <text evidence="1">The sequence shown here is derived from an EMBL/GenBank/DDBJ whole genome shotgun (WGS) entry which is preliminary data.</text>
</comment>
<organism evidence="1 2">
    <name type="scientific">Lucilia cuprina</name>
    <name type="common">Green bottle fly</name>
    <name type="synonym">Australian sheep blowfly</name>
    <dbReference type="NCBI Taxonomy" id="7375"/>
    <lineage>
        <taxon>Eukaryota</taxon>
        <taxon>Metazoa</taxon>
        <taxon>Ecdysozoa</taxon>
        <taxon>Arthropoda</taxon>
        <taxon>Hexapoda</taxon>
        <taxon>Insecta</taxon>
        <taxon>Pterygota</taxon>
        <taxon>Neoptera</taxon>
        <taxon>Endopterygota</taxon>
        <taxon>Diptera</taxon>
        <taxon>Brachycera</taxon>
        <taxon>Muscomorpha</taxon>
        <taxon>Oestroidea</taxon>
        <taxon>Calliphoridae</taxon>
        <taxon>Luciliinae</taxon>
        <taxon>Lucilia</taxon>
    </lineage>
</organism>
<accession>A0A0L0CMR6</accession>
<dbReference type="EMBL" id="JRES01000186">
    <property type="protein sequence ID" value="KNC33507.1"/>
    <property type="molecule type" value="Genomic_DNA"/>
</dbReference>
<protein>
    <recommendedName>
        <fullName evidence="3">Neuropeptide-like 4</fullName>
    </recommendedName>
</protein>
<evidence type="ECO:0000313" key="2">
    <source>
        <dbReference type="Proteomes" id="UP000037069"/>
    </source>
</evidence>
<sequence>MNLKITSLLLNVSDSIKSNSFVKAKTTQLKMFKFLFVLIAALFAVSMASPYPAPAPAPRPVARPEPAPQYYTPYAYTGGYYASPYAYYG</sequence>
<evidence type="ECO:0008006" key="3">
    <source>
        <dbReference type="Google" id="ProtNLM"/>
    </source>
</evidence>